<keyword evidence="2" id="KW-1185">Reference proteome</keyword>
<name>A0A4C1UAQ3_EUMVA</name>
<dbReference type="Proteomes" id="UP000299102">
    <property type="component" value="Unassembled WGS sequence"/>
</dbReference>
<comment type="caution">
    <text evidence="1">The sequence shown here is derived from an EMBL/GenBank/DDBJ whole genome shotgun (WGS) entry which is preliminary data.</text>
</comment>
<sequence>MRGPRRWCMMVGSRRLGKLFISPWAPLSWEGTRGSAKAGSRLDAESVHRLHREALTAEISFNILNGKIGGNAFDNGFDFTLLL</sequence>
<protein>
    <submittedName>
        <fullName evidence="1">Uncharacterized protein</fullName>
    </submittedName>
</protein>
<dbReference type="EMBL" id="BGZK01000148">
    <property type="protein sequence ID" value="GBP23170.1"/>
    <property type="molecule type" value="Genomic_DNA"/>
</dbReference>
<reference evidence="1 2" key="1">
    <citation type="journal article" date="2019" name="Commun. Biol.">
        <title>The bagworm genome reveals a unique fibroin gene that provides high tensile strength.</title>
        <authorList>
            <person name="Kono N."/>
            <person name="Nakamura H."/>
            <person name="Ohtoshi R."/>
            <person name="Tomita M."/>
            <person name="Numata K."/>
            <person name="Arakawa K."/>
        </authorList>
    </citation>
    <scope>NUCLEOTIDE SEQUENCE [LARGE SCALE GENOMIC DNA]</scope>
</reference>
<gene>
    <name evidence="1" type="ORF">EVAR_82333_1</name>
</gene>
<accession>A0A4C1UAQ3</accession>
<evidence type="ECO:0000313" key="1">
    <source>
        <dbReference type="EMBL" id="GBP23170.1"/>
    </source>
</evidence>
<evidence type="ECO:0000313" key="2">
    <source>
        <dbReference type="Proteomes" id="UP000299102"/>
    </source>
</evidence>
<proteinExistence type="predicted"/>
<organism evidence="1 2">
    <name type="scientific">Eumeta variegata</name>
    <name type="common">Bagworm moth</name>
    <name type="synonym">Eumeta japonica</name>
    <dbReference type="NCBI Taxonomy" id="151549"/>
    <lineage>
        <taxon>Eukaryota</taxon>
        <taxon>Metazoa</taxon>
        <taxon>Ecdysozoa</taxon>
        <taxon>Arthropoda</taxon>
        <taxon>Hexapoda</taxon>
        <taxon>Insecta</taxon>
        <taxon>Pterygota</taxon>
        <taxon>Neoptera</taxon>
        <taxon>Endopterygota</taxon>
        <taxon>Lepidoptera</taxon>
        <taxon>Glossata</taxon>
        <taxon>Ditrysia</taxon>
        <taxon>Tineoidea</taxon>
        <taxon>Psychidae</taxon>
        <taxon>Oiketicinae</taxon>
        <taxon>Eumeta</taxon>
    </lineage>
</organism>
<dbReference type="AlphaFoldDB" id="A0A4C1UAQ3"/>